<dbReference type="InterPro" id="IPR025260">
    <property type="entry name" value="CHD1-like_C"/>
</dbReference>
<feature type="region of interest" description="Disordered" evidence="11">
    <location>
        <begin position="1620"/>
        <end position="1643"/>
    </location>
</feature>
<evidence type="ECO:0000259" key="13">
    <source>
        <dbReference type="PROSITE" id="PS51192"/>
    </source>
</evidence>
<evidence type="ECO:0000259" key="14">
    <source>
        <dbReference type="PROSITE" id="PS51194"/>
    </source>
</evidence>
<keyword evidence="4" id="KW-0547">Nucleotide-binding</keyword>
<dbReference type="EnsemblPlants" id="AES70413">
    <property type="protein sequence ID" value="AES70413"/>
    <property type="gene ID" value="MTR_3g053910"/>
</dbReference>
<dbReference type="CDD" id="cd18660">
    <property type="entry name" value="CD1_tandem"/>
    <property type="match status" value="1"/>
</dbReference>
<feature type="compositionally biased region" description="Polar residues" evidence="11">
    <location>
        <begin position="341"/>
        <end position="361"/>
    </location>
</feature>
<keyword evidence="5" id="KW-0378">Hydrolase</keyword>
<dbReference type="InterPro" id="IPR016197">
    <property type="entry name" value="Chromo-like_dom_sf"/>
</dbReference>
<dbReference type="InterPro" id="IPR049730">
    <property type="entry name" value="SNF2/RAD54-like_C"/>
</dbReference>
<feature type="compositionally biased region" description="Basic residues" evidence="11">
    <location>
        <begin position="329"/>
        <end position="340"/>
    </location>
</feature>
<dbReference type="Gene3D" id="3.40.50.300">
    <property type="entry name" value="P-loop containing nucleotide triphosphate hydrolases"/>
    <property type="match status" value="1"/>
</dbReference>
<feature type="compositionally biased region" description="Basic and acidic residues" evidence="11">
    <location>
        <begin position="379"/>
        <end position="388"/>
    </location>
</feature>
<evidence type="ECO:0000256" key="4">
    <source>
        <dbReference type="ARBA" id="ARBA00022741"/>
    </source>
</evidence>
<evidence type="ECO:0000313" key="17">
    <source>
        <dbReference type="Proteomes" id="UP000002051"/>
    </source>
</evidence>
<dbReference type="Pfam" id="PF00176">
    <property type="entry name" value="SNF2-rel_dom"/>
    <property type="match status" value="1"/>
</dbReference>
<evidence type="ECO:0000256" key="1">
    <source>
        <dbReference type="ARBA" id="ARBA00004123"/>
    </source>
</evidence>
<dbReference type="GO" id="GO:0004386">
    <property type="term" value="F:helicase activity"/>
    <property type="evidence" value="ECO:0007669"/>
    <property type="project" value="UniProtKB-KW"/>
</dbReference>
<dbReference type="PROSITE" id="PS51194">
    <property type="entry name" value="HELICASE_CTER"/>
    <property type="match status" value="1"/>
</dbReference>
<evidence type="ECO:0000256" key="2">
    <source>
        <dbReference type="ARBA" id="ARBA00007025"/>
    </source>
</evidence>
<dbReference type="Pfam" id="PF00271">
    <property type="entry name" value="Helicase_C"/>
    <property type="match status" value="1"/>
</dbReference>
<feature type="compositionally biased region" description="Polar residues" evidence="11">
    <location>
        <begin position="1620"/>
        <end position="1639"/>
    </location>
</feature>
<evidence type="ECO:0000256" key="7">
    <source>
        <dbReference type="ARBA" id="ARBA00022840"/>
    </source>
</evidence>
<dbReference type="SUPFAM" id="SSF52540">
    <property type="entry name" value="P-loop containing nucleoside triphosphate hydrolases"/>
    <property type="match status" value="2"/>
</dbReference>
<dbReference type="GO" id="GO:0000785">
    <property type="term" value="C:chromatin"/>
    <property type="evidence" value="ECO:0000318"/>
    <property type="project" value="GO_Central"/>
</dbReference>
<dbReference type="GO" id="GO:0005524">
    <property type="term" value="F:ATP binding"/>
    <property type="evidence" value="ECO:0007669"/>
    <property type="project" value="UniProtKB-KW"/>
</dbReference>
<reference evidence="15 17" key="2">
    <citation type="journal article" date="2014" name="BMC Genomics">
        <title>An improved genome release (version Mt4.0) for the model legume Medicago truncatula.</title>
        <authorList>
            <person name="Tang H."/>
            <person name="Krishnakumar V."/>
            <person name="Bidwell S."/>
            <person name="Rosen B."/>
            <person name="Chan A."/>
            <person name="Zhou S."/>
            <person name="Gentzbittel L."/>
            <person name="Childs K.L."/>
            <person name="Yandell M."/>
            <person name="Gundlach H."/>
            <person name="Mayer K.F."/>
            <person name="Schwartz D.C."/>
            <person name="Town C.D."/>
        </authorList>
    </citation>
    <scope>GENOME REANNOTATION</scope>
    <source>
        <strain evidence="16 17">cv. Jemalong A17</strain>
    </source>
</reference>
<dbReference type="GO" id="GO:0003682">
    <property type="term" value="F:chromatin binding"/>
    <property type="evidence" value="ECO:0000318"/>
    <property type="project" value="GO_Central"/>
</dbReference>
<feature type="compositionally biased region" description="Polar residues" evidence="11">
    <location>
        <begin position="65"/>
        <end position="74"/>
    </location>
</feature>
<feature type="domain" description="Helicase ATP-binding" evidence="13">
    <location>
        <begin position="612"/>
        <end position="784"/>
    </location>
</feature>
<evidence type="ECO:0000256" key="10">
    <source>
        <dbReference type="ARBA" id="ARBA00023242"/>
    </source>
</evidence>
<protein>
    <submittedName>
        <fullName evidence="15">Chromodomain helicase DNA-binding protein, putative</fullName>
    </submittedName>
</protein>
<accession>G7J016</accession>
<dbReference type="GO" id="GO:0140658">
    <property type="term" value="F:ATP-dependent chromatin remodeler activity"/>
    <property type="evidence" value="ECO:0000318"/>
    <property type="project" value="GO_Central"/>
</dbReference>
<keyword evidence="3" id="KW-0677">Repeat</keyword>
<dbReference type="SMART" id="SM00487">
    <property type="entry name" value="DEXDc"/>
    <property type="match status" value="1"/>
</dbReference>
<feature type="compositionally biased region" description="Polar residues" evidence="11">
    <location>
        <begin position="176"/>
        <end position="191"/>
    </location>
</feature>
<dbReference type="InterPro" id="IPR038718">
    <property type="entry name" value="SNF2-like_sf"/>
</dbReference>
<feature type="region of interest" description="Disordered" evidence="11">
    <location>
        <begin position="1677"/>
        <end position="1698"/>
    </location>
</feature>
<evidence type="ECO:0000313" key="15">
    <source>
        <dbReference type="EMBL" id="AES70413.2"/>
    </source>
</evidence>
<dbReference type="CDD" id="cd18659">
    <property type="entry name" value="CD2_tandem"/>
    <property type="match status" value="1"/>
</dbReference>
<feature type="compositionally biased region" description="Acidic residues" evidence="11">
    <location>
        <begin position="307"/>
        <end position="324"/>
    </location>
</feature>
<comment type="similarity">
    <text evidence="2">Belongs to the SNF2/RAD54 helicase family.</text>
</comment>
<dbReference type="FunFam" id="3.40.50.300:FF:000130">
    <property type="entry name" value="Chromodomain-helicase-DNA-binding protein 2 isoform 1"/>
    <property type="match status" value="1"/>
</dbReference>
<accession>A0A0C3VGB9</accession>
<dbReference type="PROSITE" id="PS50013">
    <property type="entry name" value="CHROMO_2"/>
    <property type="match status" value="2"/>
</dbReference>
<sequence>MMQFYVESWKIKARVGQNADRTRSEKEFYMNMEAQYESDAEPDDASGKQNEAAAVDRLSTRESNVETTSRNPSASERWGSSYLKDCQPMSPQNGSESGDDSKSGSDYRNEDEFEDNSSEGRGEKLGSEDEDGQKDSGKGQRGDSDVPAEEMLSDDSYGQDGEEQGESVHSRGFRPSTGSNSCLQPTSTNVNRRVHRKSRILDDAEDDDDDADYEEDEPDEDDPDDADFEPATSGRGANKYKDWEGEDSDEVDDSDEDIDVSDNDDLYFDKKAKGRQRGKFGPSVRSTRDCKAFTASSRQRRVKSSFEDEDENSTAEDSDSESDEDFKSLKKRGVRVRKNNGRSSAATSFSRPSNEVRSSSRTIRKVSYVESDESEGADEGTKKSQKEEIEVDDGDSVEKVLWHQPKGMAAEAQRNNQSMEPVLMSHLFDSEPDWNNMEFLIKWKGQSHLHCQWKSFVDLQNLSGFKKVLNYTKRVTEEIRNRMGISREEIEVNDVSKEMDIDIIKQNSQVERIIADRISNDNSGNVFPEYLVKWQGLSYAEVTWEKDIDIAFAQHTIDEYKTREAAMSVQGKMVDFQRRQSKGSLRKLDEQPEWLKGGKLRDYQLEGLNFLVNSWKNDTNVVLADEMGLGKTVQSVSMLGFLQNAQQIHGPFLVVVPLSTLSNWAKEFRKWLPDLNVIVYVGTRSSREVCQQYEFCNEKKAGKQIKFNALLTTYEVVLKDKAVLSKIKWNYLMVDEAHRLKNSEAQLYTALSEFNTKNKLLITGTPLQNSVEELWALLHFLDSDKFKSKDEFAQNYKNLSSFNENELSNLHMELRPHMLRRVIKDVEKSLPPKIERILRVDMSPLQKQYYKWILERNFRDLNKGVRGNQVSLLNIVVELKKCCNHPFLFESADHGYGGDSESSDSSKLEKIVFSSGKLVILDKLLVRLHETKHRILIFSQMVRMLDILAQYMSLRGFQFQRLDGSTKSELRQQAMDHFNAPGSDDFCFLLSTRAGGLGINLATADTVIIFDSDWNPQNDLQAMSRAHRIGQREVVNIYRFVTSKSVEEDILERAKKKMVLDHLVIQKLNAEGKLEKKEAKKGGSFFDKNELSAILRFGAEELFKEERNDEESKKRLLSMDIDEILERAEKVEEKENGGEQAHELLSAFKVANFCNDEDDGSFWSRWIKADSVAQAENALAPRAARNIKSYAEADQSERSKKRKKKENEPTERIPKRRKADYSAHVISMIDGASAQVRSWSYGNLSKRDALRFSRSVMKFGNESQINLIVAEVGGAIEAAPLKAQVELFNALIDGCREAVEVGSLDLKGPLLDFYGVPMKANELLIRVQELQLLAKRISRYEDPIAQFRVLTYLKPSNWSKGCGWNQIDDARLLLGVHYHGYGNWEVIRLDERLGLTKKIAPVELQHHETFLPRAPNLRDRANALLEQELAVLGVKNASSKVGRKTSKKEREEREHLVDISLSRGQEKKKNIGSSKVNVQMRKDRLQKPLNVEPIVKEEGEMSDDDDVYEQFKEGKWKEWCQDLMVEEMKTLKRLHRLQTTSASLPKEKVLSKIRNYLQLLGRRIDQIVSEQEDEPHKQDRMTTRLWKYVSTFSHLSGERLHQIYSKLKLEQNAVGVGSSLPNGSVSGPFSRNGNPNSSFPRPMERQTRFQNVTAHPMREQTYDTGMSEAWKRRRRAENDGCFQGQPPPQRITSNGIRPLDPNSLGILGAGPSQCFSGEKLLKTQPAGSPSRQEFSLGVE</sequence>
<dbReference type="ExpressionAtlas" id="G7J016">
    <property type="expression patterns" value="differential"/>
</dbReference>
<dbReference type="GO" id="GO:0003677">
    <property type="term" value="F:DNA binding"/>
    <property type="evidence" value="ECO:0000318"/>
    <property type="project" value="GO_Central"/>
</dbReference>
<dbReference type="GO" id="GO:0016887">
    <property type="term" value="F:ATP hydrolysis activity"/>
    <property type="evidence" value="ECO:0000318"/>
    <property type="project" value="GO_Central"/>
</dbReference>
<feature type="domain" description="Chromo" evidence="12">
    <location>
        <begin position="395"/>
        <end position="474"/>
    </location>
</feature>
<dbReference type="Pfam" id="PF23588">
    <property type="entry name" value="HTH_CHD1_Hrp3"/>
    <property type="match status" value="1"/>
</dbReference>
<evidence type="ECO:0000256" key="3">
    <source>
        <dbReference type="ARBA" id="ARBA00022737"/>
    </source>
</evidence>
<dbReference type="GO" id="GO:0034728">
    <property type="term" value="P:nucleosome organization"/>
    <property type="evidence" value="ECO:0000318"/>
    <property type="project" value="GO_Central"/>
</dbReference>
<dbReference type="Pfam" id="PF00385">
    <property type="entry name" value="Chromo"/>
    <property type="match status" value="1"/>
</dbReference>
<evidence type="ECO:0000256" key="11">
    <source>
        <dbReference type="SAM" id="MobiDB-lite"/>
    </source>
</evidence>
<dbReference type="SUPFAM" id="SSF54160">
    <property type="entry name" value="Chromo domain-like"/>
    <property type="match status" value="2"/>
</dbReference>
<dbReference type="Gene3D" id="1.10.10.60">
    <property type="entry name" value="Homeodomain-like"/>
    <property type="match status" value="1"/>
</dbReference>
<comment type="subcellular location">
    <subcellularLocation>
        <location evidence="1">Nucleus</location>
    </subcellularLocation>
</comment>
<dbReference type="InterPro" id="IPR027417">
    <property type="entry name" value="P-loop_NTPase"/>
</dbReference>
<feature type="domain" description="Helicase C-terminal" evidence="14">
    <location>
        <begin position="920"/>
        <end position="1071"/>
    </location>
</feature>
<keyword evidence="9 15" id="KW-0238">DNA-binding</keyword>
<dbReference type="InterPro" id="IPR014001">
    <property type="entry name" value="Helicase_ATP-bd"/>
</dbReference>
<dbReference type="InterPro" id="IPR001650">
    <property type="entry name" value="Helicase_C-like"/>
</dbReference>
<evidence type="ECO:0000256" key="9">
    <source>
        <dbReference type="ARBA" id="ARBA00023125"/>
    </source>
</evidence>
<dbReference type="Gene3D" id="3.40.50.10810">
    <property type="entry name" value="Tandem AAA-ATPase domain"/>
    <property type="match status" value="1"/>
</dbReference>
<name>G7J016_MEDTR</name>
<organism evidence="15 17">
    <name type="scientific">Medicago truncatula</name>
    <name type="common">Barrel medic</name>
    <name type="synonym">Medicago tribuloides</name>
    <dbReference type="NCBI Taxonomy" id="3880"/>
    <lineage>
        <taxon>Eukaryota</taxon>
        <taxon>Viridiplantae</taxon>
        <taxon>Streptophyta</taxon>
        <taxon>Embryophyta</taxon>
        <taxon>Tracheophyta</taxon>
        <taxon>Spermatophyta</taxon>
        <taxon>Magnoliopsida</taxon>
        <taxon>eudicotyledons</taxon>
        <taxon>Gunneridae</taxon>
        <taxon>Pentapetalae</taxon>
        <taxon>rosids</taxon>
        <taxon>fabids</taxon>
        <taxon>Fabales</taxon>
        <taxon>Fabaceae</taxon>
        <taxon>Papilionoideae</taxon>
        <taxon>50 kb inversion clade</taxon>
        <taxon>NPAAA clade</taxon>
        <taxon>Hologalegina</taxon>
        <taxon>IRL clade</taxon>
        <taxon>Trifolieae</taxon>
        <taxon>Medicago</taxon>
    </lineage>
</organism>
<dbReference type="Gene3D" id="2.40.50.40">
    <property type="match status" value="2"/>
</dbReference>
<dbReference type="SMART" id="SM00490">
    <property type="entry name" value="HELICc"/>
    <property type="match status" value="1"/>
</dbReference>
<evidence type="ECO:0000259" key="12">
    <source>
        <dbReference type="PROSITE" id="PS50013"/>
    </source>
</evidence>
<feature type="compositionally biased region" description="Basic and acidic residues" evidence="11">
    <location>
        <begin position="99"/>
        <end position="110"/>
    </location>
</feature>
<dbReference type="SMART" id="SM00298">
    <property type="entry name" value="CHROMO"/>
    <property type="match status" value="2"/>
</dbReference>
<proteinExistence type="inferred from homology"/>
<dbReference type="SMART" id="SM01176">
    <property type="entry name" value="DUF4208"/>
    <property type="match status" value="1"/>
</dbReference>
<dbReference type="OrthoDB" id="5857104at2759"/>
<feature type="compositionally biased region" description="Acidic residues" evidence="11">
    <location>
        <begin position="203"/>
        <end position="228"/>
    </location>
</feature>
<keyword evidence="7" id="KW-0067">ATP-binding</keyword>
<reference evidence="16" key="3">
    <citation type="submission" date="2015-04" db="UniProtKB">
        <authorList>
            <consortium name="EnsemblPlants"/>
        </authorList>
    </citation>
    <scope>IDENTIFICATION</scope>
    <source>
        <strain evidence="16">cv. Jemalong A17</strain>
    </source>
</reference>
<dbReference type="InterPro" id="IPR000953">
    <property type="entry name" value="Chromo/chromo_shadow_dom"/>
</dbReference>
<dbReference type="PROSITE" id="PS51192">
    <property type="entry name" value="HELICASE_ATP_BIND_1"/>
    <property type="match status" value="1"/>
</dbReference>
<feature type="domain" description="Chromo" evidence="12">
    <location>
        <begin position="508"/>
        <end position="572"/>
    </location>
</feature>
<evidence type="ECO:0000256" key="6">
    <source>
        <dbReference type="ARBA" id="ARBA00022806"/>
    </source>
</evidence>
<dbReference type="EMBL" id="CM001219">
    <property type="protein sequence ID" value="AES70413.2"/>
    <property type="molecule type" value="Genomic_DNA"/>
</dbReference>
<dbReference type="Proteomes" id="UP000002051">
    <property type="component" value="Chromosome 3"/>
</dbReference>
<evidence type="ECO:0000256" key="8">
    <source>
        <dbReference type="ARBA" id="ARBA00022853"/>
    </source>
</evidence>
<dbReference type="InterPro" id="IPR000330">
    <property type="entry name" value="SNF2_N"/>
</dbReference>
<dbReference type="GO" id="GO:0005634">
    <property type="term" value="C:nucleus"/>
    <property type="evidence" value="ECO:0000318"/>
    <property type="project" value="GO_Central"/>
</dbReference>
<dbReference type="CDD" id="cd18793">
    <property type="entry name" value="SF2_C_SNF"/>
    <property type="match status" value="1"/>
</dbReference>
<keyword evidence="17" id="KW-1185">Reference proteome</keyword>
<dbReference type="FunFam" id="2.40.50.40:FF:000032">
    <property type="entry name" value="protein CHROMATIN REMODELING 5 isoform X2"/>
    <property type="match status" value="1"/>
</dbReference>
<dbReference type="FunFam" id="3.40.50.10810:FF:000005">
    <property type="entry name" value="Photoperiod-independent early flowering 1"/>
    <property type="match status" value="1"/>
</dbReference>
<reference evidence="15 17" key="1">
    <citation type="journal article" date="2011" name="Nature">
        <title>The Medicago genome provides insight into the evolution of rhizobial symbioses.</title>
        <authorList>
            <person name="Young N.D."/>
            <person name="Debelle F."/>
            <person name="Oldroyd G.E."/>
            <person name="Geurts R."/>
            <person name="Cannon S.B."/>
            <person name="Udvardi M.K."/>
            <person name="Benedito V.A."/>
            <person name="Mayer K.F."/>
            <person name="Gouzy J."/>
            <person name="Schoof H."/>
            <person name="Van de Peer Y."/>
            <person name="Proost S."/>
            <person name="Cook D.R."/>
            <person name="Meyers B.C."/>
            <person name="Spannagl M."/>
            <person name="Cheung F."/>
            <person name="De Mita S."/>
            <person name="Krishnakumar V."/>
            <person name="Gundlach H."/>
            <person name="Zhou S."/>
            <person name="Mudge J."/>
            <person name="Bharti A.K."/>
            <person name="Murray J.D."/>
            <person name="Naoumkina M.A."/>
            <person name="Rosen B."/>
            <person name="Silverstein K.A."/>
            <person name="Tang H."/>
            <person name="Rombauts S."/>
            <person name="Zhao P.X."/>
            <person name="Zhou P."/>
            <person name="Barbe V."/>
            <person name="Bardou P."/>
            <person name="Bechner M."/>
            <person name="Bellec A."/>
            <person name="Berger A."/>
            <person name="Berges H."/>
            <person name="Bidwell S."/>
            <person name="Bisseling T."/>
            <person name="Choisne N."/>
            <person name="Couloux A."/>
            <person name="Denny R."/>
            <person name="Deshpande S."/>
            <person name="Dai X."/>
            <person name="Doyle J.J."/>
            <person name="Dudez A.M."/>
            <person name="Farmer A.D."/>
            <person name="Fouteau S."/>
            <person name="Franken C."/>
            <person name="Gibelin C."/>
            <person name="Gish J."/>
            <person name="Goldstein S."/>
            <person name="Gonzalez A.J."/>
            <person name="Green P.J."/>
            <person name="Hallab A."/>
            <person name="Hartog M."/>
            <person name="Hua A."/>
            <person name="Humphray S.J."/>
            <person name="Jeong D.H."/>
            <person name="Jing Y."/>
            <person name="Jocker A."/>
            <person name="Kenton S.M."/>
            <person name="Kim D.J."/>
            <person name="Klee K."/>
            <person name="Lai H."/>
            <person name="Lang C."/>
            <person name="Lin S."/>
            <person name="Macmil S.L."/>
            <person name="Magdelenat G."/>
            <person name="Matthews L."/>
            <person name="McCorrison J."/>
            <person name="Monaghan E.L."/>
            <person name="Mun J.H."/>
            <person name="Najar F.Z."/>
            <person name="Nicholson C."/>
            <person name="Noirot C."/>
            <person name="O'Bleness M."/>
            <person name="Paule C.R."/>
            <person name="Poulain J."/>
            <person name="Prion F."/>
            <person name="Qin B."/>
            <person name="Qu C."/>
            <person name="Retzel E.F."/>
            <person name="Riddle C."/>
            <person name="Sallet E."/>
            <person name="Samain S."/>
            <person name="Samson N."/>
            <person name="Sanders I."/>
            <person name="Saurat O."/>
            <person name="Scarpelli C."/>
            <person name="Schiex T."/>
            <person name="Segurens B."/>
            <person name="Severin A.J."/>
            <person name="Sherrier D.J."/>
            <person name="Shi R."/>
            <person name="Sims S."/>
            <person name="Singer S.R."/>
            <person name="Sinharoy S."/>
            <person name="Sterck L."/>
            <person name="Viollet A."/>
            <person name="Wang B.B."/>
            <person name="Wang K."/>
            <person name="Wang M."/>
            <person name="Wang X."/>
            <person name="Warfsmann J."/>
            <person name="Weissenbach J."/>
            <person name="White D.D."/>
            <person name="White J.D."/>
            <person name="Wiley G.B."/>
            <person name="Wincker P."/>
            <person name="Xing Y."/>
            <person name="Yang L."/>
            <person name="Yao Z."/>
            <person name="Ying F."/>
            <person name="Zhai J."/>
            <person name="Zhou L."/>
            <person name="Zuber A."/>
            <person name="Denarie J."/>
            <person name="Dixon R.A."/>
            <person name="May G.D."/>
            <person name="Schwartz D.C."/>
            <person name="Rogers J."/>
            <person name="Quetier F."/>
            <person name="Town C.D."/>
            <person name="Roe B.A."/>
        </authorList>
    </citation>
    <scope>NUCLEOTIDE SEQUENCE [LARGE SCALE GENOMIC DNA]</scope>
    <source>
        <strain evidence="15">A17</strain>
        <strain evidence="16 17">cv. Jemalong A17</strain>
    </source>
</reference>
<gene>
    <name evidence="16" type="primary">11425259</name>
    <name evidence="15" type="ordered locus">MTR_3g053910</name>
</gene>
<evidence type="ECO:0000256" key="5">
    <source>
        <dbReference type="ARBA" id="ARBA00022801"/>
    </source>
</evidence>
<keyword evidence="10" id="KW-0539">Nucleus</keyword>
<keyword evidence="8" id="KW-0156">Chromatin regulator</keyword>
<feature type="compositionally biased region" description="Basic and acidic residues" evidence="11">
    <location>
        <begin position="118"/>
        <end position="144"/>
    </location>
</feature>
<feature type="region of interest" description="Disordered" evidence="11">
    <location>
        <begin position="1189"/>
        <end position="1218"/>
    </location>
</feature>
<dbReference type="STRING" id="3880.G7J016"/>
<dbReference type="PANTHER" id="PTHR45623">
    <property type="entry name" value="CHROMODOMAIN-HELICASE-DNA-BINDING PROTEIN 3-RELATED-RELATED"/>
    <property type="match status" value="1"/>
</dbReference>
<dbReference type="InterPro" id="IPR056302">
    <property type="entry name" value="CHD1-2/Hrp3_HTH"/>
</dbReference>
<keyword evidence="6 15" id="KW-0347">Helicase</keyword>
<evidence type="ECO:0000313" key="16">
    <source>
        <dbReference type="EnsemblPlants" id="AES70413"/>
    </source>
</evidence>
<dbReference type="KEGG" id="mtr:11425259"/>
<dbReference type="InterPro" id="IPR023780">
    <property type="entry name" value="Chromo_domain"/>
</dbReference>
<feature type="region of interest" description="Disordered" evidence="11">
    <location>
        <begin position="15"/>
        <end position="395"/>
    </location>
</feature>
<dbReference type="PANTHER" id="PTHR45623:SF14">
    <property type="entry name" value="CHROMODOMAIN-HELICASE-DNA-BINDING PROTEIN 1"/>
    <property type="match status" value="1"/>
</dbReference>
<feature type="compositionally biased region" description="Acidic residues" evidence="11">
    <location>
        <begin position="244"/>
        <end position="266"/>
    </location>
</feature>
<dbReference type="Pfam" id="PF13907">
    <property type="entry name" value="CHD1-like_C"/>
    <property type="match status" value="1"/>
</dbReference>
<dbReference type="GO" id="GO:0042393">
    <property type="term" value="F:histone binding"/>
    <property type="evidence" value="ECO:0000318"/>
    <property type="project" value="GO_Central"/>
</dbReference>